<evidence type="ECO:0000256" key="1">
    <source>
        <dbReference type="SAM" id="MobiDB-lite"/>
    </source>
</evidence>
<feature type="compositionally biased region" description="Acidic residues" evidence="1">
    <location>
        <begin position="47"/>
        <end position="58"/>
    </location>
</feature>
<dbReference type="OrthoDB" id="291603at2"/>
<accession>A4A275</accession>
<dbReference type="Proteomes" id="UP000004358">
    <property type="component" value="Unassembled WGS sequence"/>
</dbReference>
<dbReference type="EMBL" id="AANZ01000042">
    <property type="protein sequence ID" value="EAQ77107.1"/>
    <property type="molecule type" value="Genomic_DNA"/>
</dbReference>
<protein>
    <submittedName>
        <fullName evidence="2">Uncharacterized protein</fullName>
    </submittedName>
</protein>
<dbReference type="PROSITE" id="PS51257">
    <property type="entry name" value="PROKAR_LIPOPROTEIN"/>
    <property type="match status" value="1"/>
</dbReference>
<feature type="region of interest" description="Disordered" evidence="1">
    <location>
        <begin position="44"/>
        <end position="65"/>
    </location>
</feature>
<dbReference type="HOGENOM" id="CLU_2841083_0_0_0"/>
<proteinExistence type="predicted"/>
<reference evidence="2 3" key="1">
    <citation type="submission" date="2006-02" db="EMBL/GenBank/DDBJ databases">
        <authorList>
            <person name="Amann R."/>
            <person name="Ferriera S."/>
            <person name="Johnson J."/>
            <person name="Kravitz S."/>
            <person name="Halpern A."/>
            <person name="Remington K."/>
            <person name="Beeson K."/>
            <person name="Tran B."/>
            <person name="Rogers Y.-H."/>
            <person name="Friedman R."/>
            <person name="Venter J.C."/>
        </authorList>
    </citation>
    <scope>NUCLEOTIDE SEQUENCE [LARGE SCALE GENOMIC DNA]</scope>
    <source>
        <strain evidence="2 3">DSM 3645</strain>
    </source>
</reference>
<name>A4A275_9BACT</name>
<evidence type="ECO:0000313" key="2">
    <source>
        <dbReference type="EMBL" id="EAQ77107.1"/>
    </source>
</evidence>
<dbReference type="AlphaFoldDB" id="A4A275"/>
<sequence>MMNATWKLLTPTIVGCTLLLGATALTSGCDQKEKIIDIEGPRGEVEVERDEETGDVDVEVNRDRQ</sequence>
<organism evidence="2 3">
    <name type="scientific">Blastopirellula marina DSM 3645</name>
    <dbReference type="NCBI Taxonomy" id="314230"/>
    <lineage>
        <taxon>Bacteria</taxon>
        <taxon>Pseudomonadati</taxon>
        <taxon>Planctomycetota</taxon>
        <taxon>Planctomycetia</taxon>
        <taxon>Pirellulales</taxon>
        <taxon>Pirellulaceae</taxon>
        <taxon>Blastopirellula</taxon>
    </lineage>
</organism>
<evidence type="ECO:0000313" key="3">
    <source>
        <dbReference type="Proteomes" id="UP000004358"/>
    </source>
</evidence>
<comment type="caution">
    <text evidence="2">The sequence shown here is derived from an EMBL/GenBank/DDBJ whole genome shotgun (WGS) entry which is preliminary data.</text>
</comment>
<gene>
    <name evidence="2" type="ORF">DSM3645_15840</name>
</gene>
<dbReference type="RefSeq" id="WP_002651066.1">
    <property type="nucleotide sequence ID" value="NZ_CH672376.1"/>
</dbReference>